<keyword evidence="4" id="KW-1185">Reference proteome</keyword>
<organism evidence="3 4">
    <name type="scientific">Flavivirga amylovorans</name>
    <dbReference type="NCBI Taxonomy" id="870486"/>
    <lineage>
        <taxon>Bacteria</taxon>
        <taxon>Pseudomonadati</taxon>
        <taxon>Bacteroidota</taxon>
        <taxon>Flavobacteriia</taxon>
        <taxon>Flavobacteriales</taxon>
        <taxon>Flavobacteriaceae</taxon>
        <taxon>Flavivirga</taxon>
    </lineage>
</organism>
<dbReference type="EMBL" id="JAUOEM010000003">
    <property type="protein sequence ID" value="MDO5987583.1"/>
    <property type="molecule type" value="Genomic_DNA"/>
</dbReference>
<dbReference type="Pfam" id="PF18962">
    <property type="entry name" value="Por_Secre_tail"/>
    <property type="match status" value="1"/>
</dbReference>
<dbReference type="RefSeq" id="WP_303282146.1">
    <property type="nucleotide sequence ID" value="NZ_BAABCZ010000010.1"/>
</dbReference>
<feature type="domain" description="Secretion system C-terminal sorting" evidence="2">
    <location>
        <begin position="258"/>
        <end position="318"/>
    </location>
</feature>
<dbReference type="NCBIfam" id="TIGR04183">
    <property type="entry name" value="Por_Secre_tail"/>
    <property type="match status" value="1"/>
</dbReference>
<sequence>MKTFYFLFLFVVSLCSGQTTLNPGEIMITGYYGDSFDVEDGCGDSFAFVSYVPLLPGTTIRFSEEDFDQWATGNEGDLVWENNTGNTIAALTNINIITSNQELTCGANPIASIGLAQYEEAITGAFWSLSTSNEEIIVFQGTAARTIGTAISVFLTDGEADATSVPPSLLGTNFITNFNNIDDDLDVAVYDAKTTFNDFNDFVTFLTNAGSTWATQDEGGGVDNGKDGIFPDYPDDLPEFAGNLSTISFDGEVLINAYPNPVKNKLVLQSKKNISSVIIHNSLGKEVYKNRSSSINSNIDMSDFQSGIYFIKVFINDLSGTIKVVKI</sequence>
<comment type="caution">
    <text evidence="3">The sequence shown here is derived from an EMBL/GenBank/DDBJ whole genome shotgun (WGS) entry which is preliminary data.</text>
</comment>
<evidence type="ECO:0000259" key="2">
    <source>
        <dbReference type="Pfam" id="PF18962"/>
    </source>
</evidence>
<dbReference type="InterPro" id="IPR026444">
    <property type="entry name" value="Secre_tail"/>
</dbReference>
<dbReference type="Proteomes" id="UP001176891">
    <property type="component" value="Unassembled WGS sequence"/>
</dbReference>
<evidence type="ECO:0000313" key="4">
    <source>
        <dbReference type="Proteomes" id="UP001176891"/>
    </source>
</evidence>
<gene>
    <name evidence="3" type="ORF">Q4Q39_09255</name>
</gene>
<evidence type="ECO:0000256" key="1">
    <source>
        <dbReference type="ARBA" id="ARBA00022729"/>
    </source>
</evidence>
<protein>
    <submittedName>
        <fullName evidence="3">T9SS type A sorting domain-containing protein</fullName>
    </submittedName>
</protein>
<reference evidence="3" key="1">
    <citation type="submission" date="2023-07" db="EMBL/GenBank/DDBJ databases">
        <title>Two novel species in the genus Flavivirga.</title>
        <authorList>
            <person name="Kwon K."/>
        </authorList>
    </citation>
    <scope>NUCLEOTIDE SEQUENCE</scope>
    <source>
        <strain evidence="3">KACC 14157</strain>
    </source>
</reference>
<name>A0ABT8X0W4_9FLAO</name>
<keyword evidence="1" id="KW-0732">Signal</keyword>
<evidence type="ECO:0000313" key="3">
    <source>
        <dbReference type="EMBL" id="MDO5987583.1"/>
    </source>
</evidence>
<proteinExistence type="predicted"/>
<accession>A0ABT8X0W4</accession>